<gene>
    <name evidence="9" type="ORF">SAMN04487993_101011</name>
</gene>
<dbReference type="GO" id="GO:0044780">
    <property type="term" value="P:bacterial-type flagellum assembly"/>
    <property type="evidence" value="ECO:0007669"/>
    <property type="project" value="InterPro"/>
</dbReference>
<organism evidence="9 10">
    <name type="scientific">Salipiger marinus</name>
    <dbReference type="NCBI Taxonomy" id="555512"/>
    <lineage>
        <taxon>Bacteria</taxon>
        <taxon>Pseudomonadati</taxon>
        <taxon>Pseudomonadota</taxon>
        <taxon>Alphaproteobacteria</taxon>
        <taxon>Rhodobacterales</taxon>
        <taxon>Roseobacteraceae</taxon>
        <taxon>Salipiger</taxon>
    </lineage>
</organism>
<keyword evidence="10" id="KW-1185">Reference proteome</keyword>
<dbReference type="GO" id="GO:0009424">
    <property type="term" value="C:bacterial-type flagellum hook"/>
    <property type="evidence" value="ECO:0007669"/>
    <property type="project" value="InterPro"/>
</dbReference>
<dbReference type="InterPro" id="IPR053927">
    <property type="entry name" value="FlgK_helical"/>
</dbReference>
<name>A0A1G8NE49_9RHOB</name>
<evidence type="ECO:0000256" key="5">
    <source>
        <dbReference type="ARBA" id="ARBA00022525"/>
    </source>
</evidence>
<evidence type="ECO:0000313" key="10">
    <source>
        <dbReference type="Proteomes" id="UP000199093"/>
    </source>
</evidence>
<evidence type="ECO:0000256" key="6">
    <source>
        <dbReference type="ARBA" id="ARBA00023143"/>
    </source>
</evidence>
<dbReference type="Pfam" id="PF22638">
    <property type="entry name" value="FlgK_D1"/>
    <property type="match status" value="1"/>
</dbReference>
<dbReference type="RefSeq" id="WP_089847469.1">
    <property type="nucleotide sequence ID" value="NZ_FNEJ01000010.1"/>
</dbReference>
<dbReference type="InterPro" id="IPR010930">
    <property type="entry name" value="Flg_bb/hook_C_dom"/>
</dbReference>
<accession>A0A1G8NE49</accession>
<evidence type="ECO:0000256" key="2">
    <source>
        <dbReference type="ARBA" id="ARBA00004613"/>
    </source>
</evidence>
<dbReference type="STRING" id="555512.SAMN04487993_101011"/>
<keyword evidence="9" id="KW-0969">Cilium</keyword>
<dbReference type="InterPro" id="IPR002371">
    <property type="entry name" value="FlgK"/>
</dbReference>
<proteinExistence type="inferred from homology"/>
<sequence length="486" mass="50013">MSLTGALSNALSGLTANSRKAGLVSSNISNATTESYGRRVLELSPRSSGTSGGVWIDGVVRLEDAAVLSDRRLSDAQSGFADSLQSYATQVETLFGASGAAGSLTERYATFENALLTASSDPASTQRLDAVALAAQDLAAKLTVISAGVQSARTEADTAIATQVEALNSALSRVDRLNVAISDTVLRNGDASSLMDERQRVIDSVSGIVPLRSVQRDRGMVALYAGSGTVLLDPDINSAPAVLGFTPVATVTSDMTQDNGLLSGITLNGRAIRASNAGPLGGGTLGAQLLIRDEAGVATQVALDALARDLIDRFGPGGPDATLGATDAGLFTDAGLAFDPGDETGIAGRIRINALVAPGGAGSWRLRDGLGAAVTGAVGDATLINGYADALEALRTPASIALGTGPKSFGQHVADLQSQVAMSRVRADSEQSFSRAQNTALRELELSKGVDTDAELQDLMLIEQHYAANARVMTVVDELMQRLLNI</sequence>
<evidence type="ECO:0000259" key="7">
    <source>
        <dbReference type="Pfam" id="PF06429"/>
    </source>
</evidence>
<evidence type="ECO:0000313" key="9">
    <source>
        <dbReference type="EMBL" id="SDI78432.1"/>
    </source>
</evidence>
<dbReference type="GO" id="GO:0005198">
    <property type="term" value="F:structural molecule activity"/>
    <property type="evidence" value="ECO:0007669"/>
    <property type="project" value="InterPro"/>
</dbReference>
<dbReference type="Proteomes" id="UP000199093">
    <property type="component" value="Unassembled WGS sequence"/>
</dbReference>
<dbReference type="EMBL" id="FNEJ01000010">
    <property type="protein sequence ID" value="SDI78432.1"/>
    <property type="molecule type" value="Genomic_DNA"/>
</dbReference>
<keyword evidence="6" id="KW-0975">Bacterial flagellum</keyword>
<keyword evidence="9" id="KW-0282">Flagellum</keyword>
<feature type="domain" description="Flagellar hook-associated protein FlgK helical" evidence="8">
    <location>
        <begin position="89"/>
        <end position="314"/>
    </location>
</feature>
<dbReference type="AlphaFoldDB" id="A0A1G8NE49"/>
<feature type="domain" description="Flagellar basal-body/hook protein C-terminal" evidence="7">
    <location>
        <begin position="449"/>
        <end position="486"/>
    </location>
</feature>
<dbReference type="SUPFAM" id="SSF64518">
    <property type="entry name" value="Phase 1 flagellin"/>
    <property type="match status" value="1"/>
</dbReference>
<keyword evidence="9" id="KW-0966">Cell projection</keyword>
<keyword evidence="5" id="KW-0964">Secreted</keyword>
<comment type="subcellular location">
    <subcellularLocation>
        <location evidence="1">Bacterial flagellum</location>
    </subcellularLocation>
    <subcellularLocation>
        <location evidence="2">Secreted</location>
    </subcellularLocation>
</comment>
<evidence type="ECO:0000259" key="8">
    <source>
        <dbReference type="Pfam" id="PF22638"/>
    </source>
</evidence>
<comment type="similarity">
    <text evidence="3">Belongs to the flagella basal body rod proteins family.</text>
</comment>
<dbReference type="GO" id="GO:0005576">
    <property type="term" value="C:extracellular region"/>
    <property type="evidence" value="ECO:0007669"/>
    <property type="project" value="UniProtKB-SubCell"/>
</dbReference>
<reference evidence="9 10" key="1">
    <citation type="submission" date="2016-10" db="EMBL/GenBank/DDBJ databases">
        <authorList>
            <person name="de Groot N.N."/>
        </authorList>
    </citation>
    <scope>NUCLEOTIDE SEQUENCE [LARGE SCALE GENOMIC DNA]</scope>
    <source>
        <strain evidence="9 10">DSM 26424</strain>
    </source>
</reference>
<evidence type="ECO:0000256" key="3">
    <source>
        <dbReference type="ARBA" id="ARBA00009677"/>
    </source>
</evidence>
<dbReference type="OrthoDB" id="7181295at2"/>
<evidence type="ECO:0000256" key="1">
    <source>
        <dbReference type="ARBA" id="ARBA00004365"/>
    </source>
</evidence>
<dbReference type="PANTHER" id="PTHR30033">
    <property type="entry name" value="FLAGELLAR HOOK-ASSOCIATED PROTEIN 1"/>
    <property type="match status" value="1"/>
</dbReference>
<dbReference type="PANTHER" id="PTHR30033:SF1">
    <property type="entry name" value="FLAGELLAR HOOK-ASSOCIATED PROTEIN 1"/>
    <property type="match status" value="1"/>
</dbReference>
<protein>
    <recommendedName>
        <fullName evidence="4">Flagellar hook-associated protein 1</fullName>
    </recommendedName>
</protein>
<evidence type="ECO:0000256" key="4">
    <source>
        <dbReference type="ARBA" id="ARBA00016244"/>
    </source>
</evidence>
<dbReference type="NCBIfam" id="TIGR02492">
    <property type="entry name" value="flgK_ends"/>
    <property type="match status" value="1"/>
</dbReference>
<dbReference type="Pfam" id="PF06429">
    <property type="entry name" value="Flg_bbr_C"/>
    <property type="match status" value="1"/>
</dbReference>